<evidence type="ECO:0000313" key="2">
    <source>
        <dbReference type="Proteomes" id="UP000650511"/>
    </source>
</evidence>
<organism evidence="1 2">
    <name type="scientific">Egicoccus halophilus</name>
    <dbReference type="NCBI Taxonomy" id="1670830"/>
    <lineage>
        <taxon>Bacteria</taxon>
        <taxon>Bacillati</taxon>
        <taxon>Actinomycetota</taxon>
        <taxon>Nitriliruptoria</taxon>
        <taxon>Egicoccales</taxon>
        <taxon>Egicoccaceae</taxon>
        <taxon>Egicoccus</taxon>
    </lineage>
</organism>
<proteinExistence type="predicted"/>
<keyword evidence="2" id="KW-1185">Reference proteome</keyword>
<reference evidence="1" key="2">
    <citation type="submission" date="2020-09" db="EMBL/GenBank/DDBJ databases">
        <authorList>
            <person name="Sun Q."/>
            <person name="Zhou Y."/>
        </authorList>
    </citation>
    <scope>NUCLEOTIDE SEQUENCE</scope>
    <source>
        <strain evidence="1">CGMCC 1.14988</strain>
    </source>
</reference>
<name>A0A8J3EWZ8_9ACTN</name>
<dbReference type="RefSeq" id="WP_130649771.1">
    <property type="nucleotide sequence ID" value="NZ_BMHA01000003.1"/>
</dbReference>
<dbReference type="Proteomes" id="UP000650511">
    <property type="component" value="Unassembled WGS sequence"/>
</dbReference>
<dbReference type="AlphaFoldDB" id="A0A8J3EWZ8"/>
<dbReference type="EMBL" id="BMHA01000003">
    <property type="protein sequence ID" value="GGI04753.1"/>
    <property type="molecule type" value="Genomic_DNA"/>
</dbReference>
<protein>
    <submittedName>
        <fullName evidence="1">Uncharacterized protein</fullName>
    </submittedName>
</protein>
<reference evidence="1" key="1">
    <citation type="journal article" date="2014" name="Int. J. Syst. Evol. Microbiol.">
        <title>Complete genome sequence of Corynebacterium casei LMG S-19264T (=DSM 44701T), isolated from a smear-ripened cheese.</title>
        <authorList>
            <consortium name="US DOE Joint Genome Institute (JGI-PGF)"/>
            <person name="Walter F."/>
            <person name="Albersmeier A."/>
            <person name="Kalinowski J."/>
            <person name="Ruckert C."/>
        </authorList>
    </citation>
    <scope>NUCLEOTIDE SEQUENCE</scope>
    <source>
        <strain evidence="1">CGMCC 1.14988</strain>
    </source>
</reference>
<comment type="caution">
    <text evidence="1">The sequence shown here is derived from an EMBL/GenBank/DDBJ whole genome shotgun (WGS) entry which is preliminary data.</text>
</comment>
<sequence length="289" mass="29626">MKVLAAVVGPLLAVLLVVGVLGGHGSPAADPSPAAFEGPVQAEAGSDAALLAALAALDASLPTDSAPSGVVLDVERTWGRLEGEVVDTARQLDAVEGELRRLFVAADAGGTPVADAVGEVARGWLDLRGGLAPLVRWEQHDLARPLDADDADGVAIGADEVRGLAETGIEQLLRGQRRLHDGYTALRAAGAADPQAQARLDLRAADAEAFDRNLRPRLLRLLSADSATVLVTTERFTTPGNDARARAGTVVCVDRDAMASPDTVPGTTASVDAGRAQGRVDCPAALPAP</sequence>
<evidence type="ECO:0000313" key="1">
    <source>
        <dbReference type="EMBL" id="GGI04753.1"/>
    </source>
</evidence>
<dbReference type="OrthoDB" id="894286at2"/>
<gene>
    <name evidence="1" type="ORF">GCM10011354_10670</name>
</gene>
<accession>A0A8J3EWZ8</accession>